<feature type="compositionally biased region" description="Polar residues" evidence="6">
    <location>
        <begin position="207"/>
        <end position="217"/>
    </location>
</feature>
<dbReference type="NCBIfam" id="TIGR01557">
    <property type="entry name" value="myb_SHAQKYF"/>
    <property type="match status" value="1"/>
</dbReference>
<dbReference type="OrthoDB" id="1908613at2759"/>
<dbReference type="GO" id="GO:0005634">
    <property type="term" value="C:nucleus"/>
    <property type="evidence" value="ECO:0007669"/>
    <property type="project" value="UniProtKB-SubCell"/>
</dbReference>
<feature type="region of interest" description="Disordered" evidence="6">
    <location>
        <begin position="190"/>
        <end position="220"/>
    </location>
</feature>
<keyword evidence="3" id="KW-0238">DNA-binding</keyword>
<dbReference type="EMBL" id="NKQK01000010">
    <property type="protein sequence ID" value="PSS19183.1"/>
    <property type="molecule type" value="Genomic_DNA"/>
</dbReference>
<dbReference type="PANTHER" id="PTHR31003:SF3">
    <property type="entry name" value="HOMEODOMAIN-LIKE SUPERFAMILY PROTEIN-RELATED"/>
    <property type="match status" value="1"/>
</dbReference>
<accession>A0A2R6R1R6</accession>
<dbReference type="PANTHER" id="PTHR31003">
    <property type="entry name" value="MYB FAMILY TRANSCRIPTION FACTOR"/>
    <property type="match status" value="1"/>
</dbReference>
<keyword evidence="4" id="KW-0804">Transcription</keyword>
<dbReference type="GO" id="GO:0003700">
    <property type="term" value="F:DNA-binding transcription factor activity"/>
    <property type="evidence" value="ECO:0007669"/>
    <property type="project" value="InterPro"/>
</dbReference>
<evidence type="ECO:0000256" key="2">
    <source>
        <dbReference type="ARBA" id="ARBA00023015"/>
    </source>
</evidence>
<evidence type="ECO:0000256" key="4">
    <source>
        <dbReference type="ARBA" id="ARBA00023163"/>
    </source>
</evidence>
<evidence type="ECO:0000256" key="1">
    <source>
        <dbReference type="ARBA" id="ARBA00004123"/>
    </source>
</evidence>
<dbReference type="InterPro" id="IPR009057">
    <property type="entry name" value="Homeodomain-like_sf"/>
</dbReference>
<evidence type="ECO:0000256" key="3">
    <source>
        <dbReference type="ARBA" id="ARBA00023125"/>
    </source>
</evidence>
<evidence type="ECO:0000313" key="9">
    <source>
        <dbReference type="Proteomes" id="UP000241394"/>
    </source>
</evidence>
<feature type="domain" description="HTH myb-type" evidence="7">
    <location>
        <begin position="229"/>
        <end position="289"/>
    </location>
</feature>
<keyword evidence="2" id="KW-0805">Transcription regulation</keyword>
<feature type="compositionally biased region" description="Basic and acidic residues" evidence="6">
    <location>
        <begin position="137"/>
        <end position="152"/>
    </location>
</feature>
<dbReference type="InterPro" id="IPR044787">
    <property type="entry name" value="HHO5-like"/>
</dbReference>
<comment type="caution">
    <text evidence="8">The sequence shown here is derived from an EMBL/GenBank/DDBJ whole genome shotgun (WGS) entry which is preliminary data.</text>
</comment>
<evidence type="ECO:0000259" key="7">
    <source>
        <dbReference type="PROSITE" id="PS51294"/>
    </source>
</evidence>
<dbReference type="FunCoup" id="A0A2R6R1R6">
    <property type="interactions" value="60"/>
</dbReference>
<keyword evidence="5" id="KW-0539">Nucleus</keyword>
<protein>
    <submittedName>
        <fullName evidence="8">Myb family transcription factor EFM like</fullName>
    </submittedName>
</protein>
<organism evidence="8 9">
    <name type="scientific">Actinidia chinensis var. chinensis</name>
    <name type="common">Chinese soft-hair kiwi</name>
    <dbReference type="NCBI Taxonomy" id="1590841"/>
    <lineage>
        <taxon>Eukaryota</taxon>
        <taxon>Viridiplantae</taxon>
        <taxon>Streptophyta</taxon>
        <taxon>Embryophyta</taxon>
        <taxon>Tracheophyta</taxon>
        <taxon>Spermatophyta</taxon>
        <taxon>Magnoliopsida</taxon>
        <taxon>eudicotyledons</taxon>
        <taxon>Gunneridae</taxon>
        <taxon>Pentapetalae</taxon>
        <taxon>asterids</taxon>
        <taxon>Ericales</taxon>
        <taxon>Actinidiaceae</taxon>
        <taxon>Actinidia</taxon>
    </lineage>
</organism>
<dbReference type="PROSITE" id="PS51294">
    <property type="entry name" value="HTH_MYB"/>
    <property type="match status" value="1"/>
</dbReference>
<dbReference type="Pfam" id="PF26575">
    <property type="entry name" value="HHO5_N"/>
    <property type="match status" value="1"/>
</dbReference>
<keyword evidence="9" id="KW-1185">Reference proteome</keyword>
<dbReference type="AlphaFoldDB" id="A0A2R6R1R6"/>
<reference evidence="9" key="2">
    <citation type="journal article" date="2018" name="BMC Genomics">
        <title>A manually annotated Actinidia chinensis var. chinensis (kiwifruit) genome highlights the challenges associated with draft genomes and gene prediction in plants.</title>
        <authorList>
            <person name="Pilkington S.M."/>
            <person name="Crowhurst R."/>
            <person name="Hilario E."/>
            <person name="Nardozza S."/>
            <person name="Fraser L."/>
            <person name="Peng Y."/>
            <person name="Gunaseelan K."/>
            <person name="Simpson R."/>
            <person name="Tahir J."/>
            <person name="Deroles S.C."/>
            <person name="Templeton K."/>
            <person name="Luo Z."/>
            <person name="Davy M."/>
            <person name="Cheng C."/>
            <person name="McNeilage M."/>
            <person name="Scaglione D."/>
            <person name="Liu Y."/>
            <person name="Zhang Q."/>
            <person name="Datson P."/>
            <person name="De Silva N."/>
            <person name="Gardiner S.E."/>
            <person name="Bassett H."/>
            <person name="Chagne D."/>
            <person name="McCallum J."/>
            <person name="Dzierzon H."/>
            <person name="Deng C."/>
            <person name="Wang Y.Y."/>
            <person name="Barron L."/>
            <person name="Manako K."/>
            <person name="Bowen J."/>
            <person name="Foster T.M."/>
            <person name="Erridge Z.A."/>
            <person name="Tiffin H."/>
            <person name="Waite C.N."/>
            <person name="Davies K.M."/>
            <person name="Grierson E.P."/>
            <person name="Laing W.A."/>
            <person name="Kirk R."/>
            <person name="Chen X."/>
            <person name="Wood M."/>
            <person name="Montefiori M."/>
            <person name="Brummell D.A."/>
            <person name="Schwinn K.E."/>
            <person name="Catanach A."/>
            <person name="Fullerton C."/>
            <person name="Li D."/>
            <person name="Meiyalaghan S."/>
            <person name="Nieuwenhuizen N."/>
            <person name="Read N."/>
            <person name="Prakash R."/>
            <person name="Hunter D."/>
            <person name="Zhang H."/>
            <person name="McKenzie M."/>
            <person name="Knabel M."/>
            <person name="Harris A."/>
            <person name="Allan A.C."/>
            <person name="Gleave A."/>
            <person name="Chen A."/>
            <person name="Janssen B.J."/>
            <person name="Plunkett B."/>
            <person name="Ampomah-Dwamena C."/>
            <person name="Voogd C."/>
            <person name="Leif D."/>
            <person name="Lafferty D."/>
            <person name="Souleyre E.J.F."/>
            <person name="Varkonyi-Gasic E."/>
            <person name="Gambi F."/>
            <person name="Hanley J."/>
            <person name="Yao J.L."/>
            <person name="Cheung J."/>
            <person name="David K.M."/>
            <person name="Warren B."/>
            <person name="Marsh K."/>
            <person name="Snowden K.C."/>
            <person name="Lin-Wang K."/>
            <person name="Brian L."/>
            <person name="Martinez-Sanchez M."/>
            <person name="Wang M."/>
            <person name="Ileperuma N."/>
            <person name="Macnee N."/>
            <person name="Campin R."/>
            <person name="McAtee P."/>
            <person name="Drummond R.S.M."/>
            <person name="Espley R.V."/>
            <person name="Ireland H.S."/>
            <person name="Wu R."/>
            <person name="Atkinson R.G."/>
            <person name="Karunairetnam S."/>
            <person name="Bulley S."/>
            <person name="Chunkath S."/>
            <person name="Hanley Z."/>
            <person name="Storey R."/>
            <person name="Thrimawithana A.H."/>
            <person name="Thomson S."/>
            <person name="David C."/>
            <person name="Testolin R."/>
            <person name="Huang H."/>
            <person name="Hellens R.P."/>
            <person name="Schaffer R.J."/>
        </authorList>
    </citation>
    <scope>NUCLEOTIDE SEQUENCE [LARGE SCALE GENOMIC DNA]</scope>
    <source>
        <strain evidence="9">cv. Red5</strain>
    </source>
</reference>
<feature type="compositionally biased region" description="Acidic residues" evidence="6">
    <location>
        <begin position="344"/>
        <end position="364"/>
    </location>
</feature>
<reference evidence="8 9" key="1">
    <citation type="submission" date="2017-07" db="EMBL/GenBank/DDBJ databases">
        <title>An improved, manually edited Actinidia chinensis var. chinensis (kiwifruit) genome highlights the challenges associated with draft genomes and gene prediction in plants.</title>
        <authorList>
            <person name="Pilkington S."/>
            <person name="Crowhurst R."/>
            <person name="Hilario E."/>
            <person name="Nardozza S."/>
            <person name="Fraser L."/>
            <person name="Peng Y."/>
            <person name="Gunaseelan K."/>
            <person name="Simpson R."/>
            <person name="Tahir J."/>
            <person name="Deroles S."/>
            <person name="Templeton K."/>
            <person name="Luo Z."/>
            <person name="Davy M."/>
            <person name="Cheng C."/>
            <person name="Mcneilage M."/>
            <person name="Scaglione D."/>
            <person name="Liu Y."/>
            <person name="Zhang Q."/>
            <person name="Datson P."/>
            <person name="De Silva N."/>
            <person name="Gardiner S."/>
            <person name="Bassett H."/>
            <person name="Chagne D."/>
            <person name="Mccallum J."/>
            <person name="Dzierzon H."/>
            <person name="Deng C."/>
            <person name="Wang Y.-Y."/>
            <person name="Barron N."/>
            <person name="Manako K."/>
            <person name="Bowen J."/>
            <person name="Foster T."/>
            <person name="Erridge Z."/>
            <person name="Tiffin H."/>
            <person name="Waite C."/>
            <person name="Davies K."/>
            <person name="Grierson E."/>
            <person name="Laing W."/>
            <person name="Kirk R."/>
            <person name="Chen X."/>
            <person name="Wood M."/>
            <person name="Montefiori M."/>
            <person name="Brummell D."/>
            <person name="Schwinn K."/>
            <person name="Catanach A."/>
            <person name="Fullerton C."/>
            <person name="Li D."/>
            <person name="Meiyalaghan S."/>
            <person name="Nieuwenhuizen N."/>
            <person name="Read N."/>
            <person name="Prakash R."/>
            <person name="Hunter D."/>
            <person name="Zhang H."/>
            <person name="Mckenzie M."/>
            <person name="Knabel M."/>
            <person name="Harris A."/>
            <person name="Allan A."/>
            <person name="Chen A."/>
            <person name="Janssen B."/>
            <person name="Plunkett B."/>
            <person name="Dwamena C."/>
            <person name="Voogd C."/>
            <person name="Leif D."/>
            <person name="Lafferty D."/>
            <person name="Souleyre E."/>
            <person name="Varkonyi-Gasic E."/>
            <person name="Gambi F."/>
            <person name="Hanley J."/>
            <person name="Yao J.-L."/>
            <person name="Cheung J."/>
            <person name="David K."/>
            <person name="Warren B."/>
            <person name="Marsh K."/>
            <person name="Snowden K."/>
            <person name="Lin-Wang K."/>
            <person name="Brian L."/>
            <person name="Martinez-Sanchez M."/>
            <person name="Wang M."/>
            <person name="Ileperuma N."/>
            <person name="Macnee N."/>
            <person name="Campin R."/>
            <person name="Mcatee P."/>
            <person name="Drummond R."/>
            <person name="Espley R."/>
            <person name="Ireland H."/>
            <person name="Wu R."/>
            <person name="Atkinson R."/>
            <person name="Karunairetnam S."/>
            <person name="Bulley S."/>
            <person name="Chunkath S."/>
            <person name="Hanley Z."/>
            <person name="Storey R."/>
            <person name="Thrimawithana A."/>
            <person name="Thomson S."/>
            <person name="David C."/>
            <person name="Testolin R."/>
        </authorList>
    </citation>
    <scope>NUCLEOTIDE SEQUENCE [LARGE SCALE GENOMIC DNA]</scope>
    <source>
        <strain evidence="9">cv. Red5</strain>
        <tissue evidence="8">Young leaf</tissue>
    </source>
</reference>
<dbReference type="STRING" id="1590841.A0A2R6R1R6"/>
<gene>
    <name evidence="8" type="ORF">CEY00_Acc11204</name>
</gene>
<dbReference type="InterPro" id="IPR001005">
    <property type="entry name" value="SANT/Myb"/>
</dbReference>
<comment type="subcellular location">
    <subcellularLocation>
        <location evidence="1">Nucleus</location>
    </subcellularLocation>
</comment>
<evidence type="ECO:0000313" key="8">
    <source>
        <dbReference type="EMBL" id="PSS19183.1"/>
    </source>
</evidence>
<evidence type="ECO:0000256" key="5">
    <source>
        <dbReference type="ARBA" id="ARBA00023242"/>
    </source>
</evidence>
<feature type="region of interest" description="Disordered" evidence="6">
    <location>
        <begin position="133"/>
        <end position="152"/>
    </location>
</feature>
<dbReference type="Pfam" id="PF00249">
    <property type="entry name" value="Myb_DNA-binding"/>
    <property type="match status" value="1"/>
</dbReference>
<dbReference type="Gramene" id="PSS19183">
    <property type="protein sequence ID" value="PSS19183"/>
    <property type="gene ID" value="CEY00_Acc11204"/>
</dbReference>
<dbReference type="SUPFAM" id="SSF46689">
    <property type="entry name" value="Homeodomain-like"/>
    <property type="match status" value="1"/>
</dbReference>
<name>A0A2R6R1R6_ACTCC</name>
<evidence type="ECO:0000256" key="6">
    <source>
        <dbReference type="SAM" id="MobiDB-lite"/>
    </source>
</evidence>
<dbReference type="FunFam" id="1.10.10.60:FF:000002">
    <property type="entry name" value="Myb family transcription factor"/>
    <property type="match status" value="1"/>
</dbReference>
<dbReference type="InterPro" id="IPR006447">
    <property type="entry name" value="Myb_dom_plants"/>
</dbReference>
<dbReference type="Gene3D" id="1.10.10.60">
    <property type="entry name" value="Homeodomain-like"/>
    <property type="match status" value="1"/>
</dbReference>
<dbReference type="InParanoid" id="A0A2R6R1R6"/>
<feature type="region of interest" description="Disordered" evidence="6">
    <location>
        <begin position="300"/>
        <end position="380"/>
    </location>
</feature>
<dbReference type="Proteomes" id="UP000241394">
    <property type="component" value="Chromosome LG10"/>
</dbReference>
<dbReference type="GO" id="GO:0003677">
    <property type="term" value="F:DNA binding"/>
    <property type="evidence" value="ECO:0007669"/>
    <property type="project" value="UniProtKB-KW"/>
</dbReference>
<dbReference type="InterPro" id="IPR017930">
    <property type="entry name" value="Myb_dom"/>
</dbReference>
<proteinExistence type="predicted"/>
<dbReference type="InterPro" id="IPR058673">
    <property type="entry name" value="HHO5-like_N"/>
</dbReference>
<dbReference type="OMA" id="SWGMQQK"/>
<sequence>MGSIPPELSLDIRPTFVPKTISRFLGEITEIGKISERLLRIEDFVKRLEDEMRKIDAFKRELPLSMMLLNDAIVILKEESMQCRTRNIEPVLEEFIPLKKNCDEEEKIETIKVKDNRDKVDWMSSVQLWNTDDTETTDSKKQNSIKGGEEGCKKGTGSRAFMSFEECLRKEDKEELSVAGLSLGIKNPRGKVSSSGLVSKTRGIRPVSSSTPISKSNLRAGPLPLQYQNARKQRRCWSPELHRRFVTALQQLGGPQVATPKQIRERMQVDGLTNDEIKSHLQKYRLHARKPPAAANKSTVNFGGLWLPPPQDDRFGASVKQSNSKSGSPKGPLQLDGGGTCTTGEDEEEDYDDDDDDDNDDDDGKSECYGWKIHIPKSGN</sequence>